<protein>
    <recommendedName>
        <fullName evidence="4">Alginate biosynthesis protein AlgF</fullName>
    </recommendedName>
</protein>
<evidence type="ECO:0000256" key="5">
    <source>
        <dbReference type="ARBA" id="ARBA00022729"/>
    </source>
</evidence>
<dbReference type="UniPathway" id="UPA00286"/>
<dbReference type="InterPro" id="IPR035422">
    <property type="entry name" value="AlgF"/>
</dbReference>
<keyword evidence="9" id="KW-0808">Transferase</keyword>
<comment type="subcellular location">
    <subcellularLocation>
        <location evidence="1">Periplasm</location>
    </subcellularLocation>
</comment>
<name>A0A0A1YM24_9PSED</name>
<dbReference type="RefSeq" id="WP_025164981.1">
    <property type="nucleotide sequence ID" value="NZ_AWSQ01000002.1"/>
</dbReference>
<keyword evidence="6" id="KW-0574">Periplasm</keyword>
<organism evidence="9 10">
    <name type="scientific">Pseudomonas taeanensis MS-3</name>
    <dbReference type="NCBI Taxonomy" id="1395571"/>
    <lineage>
        <taxon>Bacteria</taxon>
        <taxon>Pseudomonadati</taxon>
        <taxon>Pseudomonadota</taxon>
        <taxon>Gammaproteobacteria</taxon>
        <taxon>Pseudomonadales</taxon>
        <taxon>Pseudomonadaceae</taxon>
        <taxon>Pseudomonas</taxon>
    </lineage>
</organism>
<accession>A0A0A1YM24</accession>
<keyword evidence="7" id="KW-0016">Alginate biosynthesis</keyword>
<evidence type="ECO:0000256" key="2">
    <source>
        <dbReference type="ARBA" id="ARBA00005182"/>
    </source>
</evidence>
<evidence type="ECO:0000256" key="4">
    <source>
        <dbReference type="ARBA" id="ARBA00013964"/>
    </source>
</evidence>
<gene>
    <name evidence="9" type="ORF">TMS3_0109455</name>
</gene>
<dbReference type="Pfam" id="PF11182">
    <property type="entry name" value="AlgF"/>
    <property type="match status" value="1"/>
</dbReference>
<dbReference type="STRING" id="1395571.TMS3_0109455"/>
<keyword evidence="5 8" id="KW-0732">Signal</keyword>
<dbReference type="AlphaFoldDB" id="A0A0A1YM24"/>
<evidence type="ECO:0000256" key="8">
    <source>
        <dbReference type="SAM" id="SignalP"/>
    </source>
</evidence>
<evidence type="ECO:0000256" key="1">
    <source>
        <dbReference type="ARBA" id="ARBA00004418"/>
    </source>
</evidence>
<dbReference type="GO" id="GO:0042121">
    <property type="term" value="P:alginic acid biosynthetic process"/>
    <property type="evidence" value="ECO:0007669"/>
    <property type="project" value="UniProtKB-UniPathway"/>
</dbReference>
<dbReference type="GO" id="GO:0042597">
    <property type="term" value="C:periplasmic space"/>
    <property type="evidence" value="ECO:0007669"/>
    <property type="project" value="UniProtKB-SubCell"/>
</dbReference>
<comment type="pathway">
    <text evidence="2">Glycan biosynthesis; alginate biosynthesis.</text>
</comment>
<proteinExistence type="inferred from homology"/>
<reference evidence="9 10" key="1">
    <citation type="journal article" date="2014" name="Genome Announc.">
        <title>Draft Genome Sequence of Petroleum Oil-Degrading Marine Bacterium Pseudomonas taeanensis Strain MS-3, Isolated from a Crude Oil-Contaminated Seashore.</title>
        <authorList>
            <person name="Lee S.Y."/>
            <person name="Kim S.H."/>
            <person name="Lee D.G."/>
            <person name="Shin S."/>
            <person name="Yun S.H."/>
            <person name="Choi C.W."/>
            <person name="Chung Y.H."/>
            <person name="Choi J.S."/>
            <person name="Kahng H.Y."/>
            <person name="Kim S.I."/>
        </authorList>
    </citation>
    <scope>NUCLEOTIDE SEQUENCE [LARGE SCALE GENOMIC DNA]</scope>
    <source>
        <strain evidence="9 10">MS-3</strain>
    </source>
</reference>
<feature type="signal peptide" evidence="8">
    <location>
        <begin position="1"/>
        <end position="28"/>
    </location>
</feature>
<keyword evidence="10" id="KW-1185">Reference proteome</keyword>
<feature type="chain" id="PRO_5001985021" description="Alginate biosynthesis protein AlgF" evidence="8">
    <location>
        <begin position="29"/>
        <end position="215"/>
    </location>
</feature>
<evidence type="ECO:0000256" key="3">
    <source>
        <dbReference type="ARBA" id="ARBA00010033"/>
    </source>
</evidence>
<dbReference type="Proteomes" id="UP000030063">
    <property type="component" value="Unassembled WGS sequence"/>
</dbReference>
<dbReference type="EMBL" id="AWSQ01000002">
    <property type="protein sequence ID" value="KFX69734.1"/>
    <property type="molecule type" value="Genomic_DNA"/>
</dbReference>
<evidence type="ECO:0000313" key="10">
    <source>
        <dbReference type="Proteomes" id="UP000030063"/>
    </source>
</evidence>
<dbReference type="GO" id="GO:0016740">
    <property type="term" value="F:transferase activity"/>
    <property type="evidence" value="ECO:0007669"/>
    <property type="project" value="UniProtKB-KW"/>
</dbReference>
<evidence type="ECO:0000313" key="9">
    <source>
        <dbReference type="EMBL" id="KFX69734.1"/>
    </source>
</evidence>
<comment type="similarity">
    <text evidence="3">Belongs to the AlgF family.</text>
</comment>
<dbReference type="eggNOG" id="ENOG5032T05">
    <property type="taxonomic scope" value="Bacteria"/>
</dbReference>
<comment type="caution">
    <text evidence="9">The sequence shown here is derived from an EMBL/GenBank/DDBJ whole genome shotgun (WGS) entry which is preliminary data.</text>
</comment>
<sequence>MNRPTLSRRLVHTGALLAGLLAFNTSQAGDAALYAPIAPKGSAFVRLYNAANQEVSASLGSAKFDDVAPLGSSAFSYLAKGDYSAQVGTQSLPVRLAGDQYYTLVNLPSGAPKLVEEPIFKNKQKALIRVHNLSDKALVLKTADGKTEVVKRVAPQGRGDREINPVKVSLALYDGQRKVSDLKPVSLPRGEIVSLFITGSGSQLSPVWVKRPDVE</sequence>
<dbReference type="OrthoDB" id="7000405at2"/>
<evidence type="ECO:0000256" key="6">
    <source>
        <dbReference type="ARBA" id="ARBA00022764"/>
    </source>
</evidence>
<evidence type="ECO:0000256" key="7">
    <source>
        <dbReference type="ARBA" id="ARBA00022841"/>
    </source>
</evidence>